<feature type="non-terminal residue" evidence="1">
    <location>
        <position position="42"/>
    </location>
</feature>
<evidence type="ECO:0000313" key="1">
    <source>
        <dbReference type="EMBL" id="CAG8728951.1"/>
    </source>
</evidence>
<evidence type="ECO:0000313" key="2">
    <source>
        <dbReference type="Proteomes" id="UP000789396"/>
    </source>
</evidence>
<organism evidence="1 2">
    <name type="scientific">Racocetra fulgida</name>
    <dbReference type="NCBI Taxonomy" id="60492"/>
    <lineage>
        <taxon>Eukaryota</taxon>
        <taxon>Fungi</taxon>
        <taxon>Fungi incertae sedis</taxon>
        <taxon>Mucoromycota</taxon>
        <taxon>Glomeromycotina</taxon>
        <taxon>Glomeromycetes</taxon>
        <taxon>Diversisporales</taxon>
        <taxon>Gigasporaceae</taxon>
        <taxon>Racocetra</taxon>
    </lineage>
</organism>
<name>A0A9N9IBQ3_9GLOM</name>
<dbReference type="Proteomes" id="UP000789396">
    <property type="component" value="Unassembled WGS sequence"/>
</dbReference>
<dbReference type="EMBL" id="CAJVPZ010027638">
    <property type="protein sequence ID" value="CAG8728951.1"/>
    <property type="molecule type" value="Genomic_DNA"/>
</dbReference>
<reference evidence="1" key="1">
    <citation type="submission" date="2021-06" db="EMBL/GenBank/DDBJ databases">
        <authorList>
            <person name="Kallberg Y."/>
            <person name="Tangrot J."/>
            <person name="Rosling A."/>
        </authorList>
    </citation>
    <scope>NUCLEOTIDE SEQUENCE</scope>
    <source>
        <strain evidence="1">IN212</strain>
    </source>
</reference>
<dbReference type="AlphaFoldDB" id="A0A9N9IBQ3"/>
<keyword evidence="2" id="KW-1185">Reference proteome</keyword>
<protein>
    <submittedName>
        <fullName evidence="1">13655_t:CDS:1</fullName>
    </submittedName>
</protein>
<sequence>FITKILRLTGKGNTVALHTLELCYQIVFGTNINNIEEFNSFH</sequence>
<comment type="caution">
    <text evidence="1">The sequence shown here is derived from an EMBL/GenBank/DDBJ whole genome shotgun (WGS) entry which is preliminary data.</text>
</comment>
<accession>A0A9N9IBQ3</accession>
<proteinExistence type="predicted"/>
<gene>
    <name evidence="1" type="ORF">RFULGI_LOCUS11981</name>
</gene>